<comment type="caution">
    <text evidence="1">The sequence shown here is derived from an EMBL/GenBank/DDBJ whole genome shotgun (WGS) entry which is preliminary data.</text>
</comment>
<reference evidence="1 2" key="1">
    <citation type="journal article" date="2019" name="Sci. Rep.">
        <title>Orb-weaving spider Araneus ventricosus genome elucidates the spidroin gene catalogue.</title>
        <authorList>
            <person name="Kono N."/>
            <person name="Nakamura H."/>
            <person name="Ohtoshi R."/>
            <person name="Moran D.A.P."/>
            <person name="Shinohara A."/>
            <person name="Yoshida Y."/>
            <person name="Fujiwara M."/>
            <person name="Mori M."/>
            <person name="Tomita M."/>
            <person name="Arakawa K."/>
        </authorList>
    </citation>
    <scope>NUCLEOTIDE SEQUENCE [LARGE SCALE GENOMIC DNA]</scope>
</reference>
<sequence>MDITSSMGCGKSKTEEVIVVEAVNTVELLTVMTAG</sequence>
<evidence type="ECO:0000313" key="2">
    <source>
        <dbReference type="Proteomes" id="UP000499080"/>
    </source>
</evidence>
<organism evidence="1 2">
    <name type="scientific">Araneus ventricosus</name>
    <name type="common">Orbweaver spider</name>
    <name type="synonym">Epeira ventricosa</name>
    <dbReference type="NCBI Taxonomy" id="182803"/>
    <lineage>
        <taxon>Eukaryota</taxon>
        <taxon>Metazoa</taxon>
        <taxon>Ecdysozoa</taxon>
        <taxon>Arthropoda</taxon>
        <taxon>Chelicerata</taxon>
        <taxon>Arachnida</taxon>
        <taxon>Araneae</taxon>
        <taxon>Araneomorphae</taxon>
        <taxon>Entelegynae</taxon>
        <taxon>Araneoidea</taxon>
        <taxon>Araneidae</taxon>
        <taxon>Araneus</taxon>
    </lineage>
</organism>
<accession>A0A4Y2MLM9</accession>
<dbReference type="AlphaFoldDB" id="A0A4Y2MLM9"/>
<feature type="non-terminal residue" evidence="1">
    <location>
        <position position="35"/>
    </location>
</feature>
<protein>
    <submittedName>
        <fullName evidence="1">Uncharacterized protein</fullName>
    </submittedName>
</protein>
<proteinExistence type="predicted"/>
<keyword evidence="2" id="KW-1185">Reference proteome</keyword>
<dbReference type="EMBL" id="BGPR01007527">
    <property type="protein sequence ID" value="GBN27573.1"/>
    <property type="molecule type" value="Genomic_DNA"/>
</dbReference>
<dbReference type="Proteomes" id="UP000499080">
    <property type="component" value="Unassembled WGS sequence"/>
</dbReference>
<gene>
    <name evidence="1" type="ORF">AVEN_130451_1</name>
</gene>
<name>A0A4Y2MLM9_ARAVE</name>
<evidence type="ECO:0000313" key="1">
    <source>
        <dbReference type="EMBL" id="GBN27573.1"/>
    </source>
</evidence>